<dbReference type="InterPro" id="IPR000086">
    <property type="entry name" value="NUDIX_hydrolase_dom"/>
</dbReference>
<dbReference type="Gene3D" id="3.90.79.10">
    <property type="entry name" value="Nucleoside Triphosphate Pyrophosphohydrolase"/>
    <property type="match status" value="1"/>
</dbReference>
<keyword evidence="5" id="KW-1185">Reference proteome</keyword>
<name>A0A365TSW2_9GAMM</name>
<dbReference type="PANTHER" id="PTHR43046:SF14">
    <property type="entry name" value="MUTT_NUDIX FAMILY PROTEIN"/>
    <property type="match status" value="1"/>
</dbReference>
<comment type="cofactor">
    <cofactor evidence="1">
        <name>Mg(2+)</name>
        <dbReference type="ChEBI" id="CHEBI:18420"/>
    </cofactor>
</comment>
<dbReference type="Pfam" id="PF00293">
    <property type="entry name" value="NUDIX"/>
    <property type="match status" value="1"/>
</dbReference>
<gene>
    <name evidence="4" type="ORF">DQ400_05435</name>
</gene>
<proteinExistence type="predicted"/>
<dbReference type="OrthoDB" id="517136at2"/>
<protein>
    <submittedName>
        <fullName evidence="4">NTP pyrophosphohydrolase</fullName>
    </submittedName>
</protein>
<evidence type="ECO:0000313" key="5">
    <source>
        <dbReference type="Proteomes" id="UP000252204"/>
    </source>
</evidence>
<evidence type="ECO:0000259" key="3">
    <source>
        <dbReference type="PROSITE" id="PS51462"/>
    </source>
</evidence>
<reference evidence="5" key="1">
    <citation type="submission" date="2018-06" db="EMBL/GenBank/DDBJ databases">
        <title>Whole genome sequencing of four bacterial strains from South Shetland trench revealing bio-synthetic gene clusters.</title>
        <authorList>
            <person name="Abdel-Mageed W.M."/>
            <person name="Lehri B."/>
            <person name="Jarmusch S."/>
            <person name="Miranda K."/>
            <person name="Goodfellow M."/>
            <person name="Jaspars M."/>
            <person name="Karlyshev A.V."/>
        </authorList>
    </citation>
    <scope>NUCLEOTIDE SEQUENCE [LARGE SCALE GENOMIC DNA]</scope>
    <source>
        <strain evidence="5">SST4</strain>
    </source>
</reference>
<dbReference type="Proteomes" id="UP000252204">
    <property type="component" value="Unassembled WGS sequence"/>
</dbReference>
<evidence type="ECO:0000256" key="1">
    <source>
        <dbReference type="ARBA" id="ARBA00001946"/>
    </source>
</evidence>
<accession>A0A365TSW2</accession>
<dbReference type="EMBL" id="QNTU01000002">
    <property type="protein sequence ID" value="RBI68809.1"/>
    <property type="molecule type" value="Genomic_DNA"/>
</dbReference>
<dbReference type="SUPFAM" id="SSF55811">
    <property type="entry name" value="Nudix"/>
    <property type="match status" value="1"/>
</dbReference>
<keyword evidence="2 4" id="KW-0378">Hydrolase</keyword>
<evidence type="ECO:0000313" key="4">
    <source>
        <dbReference type="EMBL" id="RBI68809.1"/>
    </source>
</evidence>
<dbReference type="PANTHER" id="PTHR43046">
    <property type="entry name" value="GDP-MANNOSE MANNOSYL HYDROLASE"/>
    <property type="match status" value="1"/>
</dbReference>
<sequence length="177" mass="20402">MNQQRELRQSARLMVVDPEGRLLLFRYHEEPQLSLWATIGGELQEGEDYPSAAMRALKEKAGLTCPIGPLLREVNELSTAARSTPERWLERYILVRCPVTAEVVATPLSDEEQPDIQAWHWWTLEEMHEADPALFKPTWLPELLNEILHSEPALYLEEHSLFSKRLATGFEAANHYQ</sequence>
<dbReference type="AlphaFoldDB" id="A0A365TSW2"/>
<evidence type="ECO:0000256" key="2">
    <source>
        <dbReference type="ARBA" id="ARBA00022801"/>
    </source>
</evidence>
<dbReference type="CDD" id="cd04685">
    <property type="entry name" value="NUDIX_Hydrolase"/>
    <property type="match status" value="1"/>
</dbReference>
<dbReference type="GO" id="GO:0016787">
    <property type="term" value="F:hydrolase activity"/>
    <property type="evidence" value="ECO:0007669"/>
    <property type="project" value="UniProtKB-KW"/>
</dbReference>
<comment type="caution">
    <text evidence="4">The sequence shown here is derived from an EMBL/GenBank/DDBJ whole genome shotgun (WGS) entry which is preliminary data.</text>
</comment>
<dbReference type="PROSITE" id="PS51462">
    <property type="entry name" value="NUDIX"/>
    <property type="match status" value="1"/>
</dbReference>
<organism evidence="4 5">
    <name type="scientific">Vreelandella sulfidaeris</name>
    <dbReference type="NCBI Taxonomy" id="115553"/>
    <lineage>
        <taxon>Bacteria</taxon>
        <taxon>Pseudomonadati</taxon>
        <taxon>Pseudomonadota</taxon>
        <taxon>Gammaproteobacteria</taxon>
        <taxon>Oceanospirillales</taxon>
        <taxon>Halomonadaceae</taxon>
        <taxon>Vreelandella</taxon>
    </lineage>
</organism>
<dbReference type="RefSeq" id="WP_113268776.1">
    <property type="nucleotide sequence ID" value="NZ_QNTU01000002.1"/>
</dbReference>
<feature type="domain" description="Nudix hydrolase" evidence="3">
    <location>
        <begin position="6"/>
        <end position="145"/>
    </location>
</feature>
<dbReference type="InterPro" id="IPR015797">
    <property type="entry name" value="NUDIX_hydrolase-like_dom_sf"/>
</dbReference>